<protein>
    <recommendedName>
        <fullName evidence="4">O-succinylbenzoic acid--CoA ligase</fullName>
    </recommendedName>
</protein>
<keyword evidence="1" id="KW-0812">Transmembrane</keyword>
<dbReference type="RefSeq" id="WP_196122672.1">
    <property type="nucleotide sequence ID" value="NZ_WEKT01000003.1"/>
</dbReference>
<accession>A0A7X4RTG1</accession>
<feature type="transmembrane region" description="Helical" evidence="1">
    <location>
        <begin position="28"/>
        <end position="44"/>
    </location>
</feature>
<reference evidence="2 3" key="1">
    <citation type="submission" date="2019-10" db="EMBL/GenBank/DDBJ databases">
        <title>Vibrio sp. nov. isolated from a shrimp pond.</title>
        <authorList>
            <person name="Gomez-Gil B."/>
            <person name="Enciso-Ibarra J."/>
            <person name="Enciso-Ibarra K."/>
            <person name="Bolan-Mejia C."/>
        </authorList>
    </citation>
    <scope>NUCLEOTIDE SEQUENCE [LARGE SCALE GENOMIC DNA]</scope>
    <source>
        <strain evidence="2 3">CAIM 722</strain>
    </source>
</reference>
<evidence type="ECO:0000256" key="1">
    <source>
        <dbReference type="SAM" id="Phobius"/>
    </source>
</evidence>
<evidence type="ECO:0008006" key="4">
    <source>
        <dbReference type="Google" id="ProtNLM"/>
    </source>
</evidence>
<dbReference type="EMBL" id="WEKT01000003">
    <property type="protein sequence ID" value="MZI92215.1"/>
    <property type="molecule type" value="Genomic_DNA"/>
</dbReference>
<sequence length="61" mass="6713">MLAKILLVVTIVLQLVVAITQQGWLRSVSELSAFLLVATLAYLFQIKAGELKAKQETSKIL</sequence>
<organism evidence="2 3">
    <name type="scientific">Vibrio eleionomae</name>
    <dbReference type="NCBI Taxonomy" id="2653505"/>
    <lineage>
        <taxon>Bacteria</taxon>
        <taxon>Pseudomonadati</taxon>
        <taxon>Pseudomonadota</taxon>
        <taxon>Gammaproteobacteria</taxon>
        <taxon>Vibrionales</taxon>
        <taxon>Vibrionaceae</taxon>
        <taxon>Vibrio</taxon>
    </lineage>
</organism>
<keyword evidence="1" id="KW-1133">Transmembrane helix</keyword>
<dbReference type="Proteomes" id="UP000462621">
    <property type="component" value="Unassembled WGS sequence"/>
</dbReference>
<keyword evidence="1" id="KW-0472">Membrane</keyword>
<evidence type="ECO:0000313" key="3">
    <source>
        <dbReference type="Proteomes" id="UP000462621"/>
    </source>
</evidence>
<proteinExistence type="predicted"/>
<evidence type="ECO:0000313" key="2">
    <source>
        <dbReference type="EMBL" id="MZI92215.1"/>
    </source>
</evidence>
<keyword evidence="3" id="KW-1185">Reference proteome</keyword>
<dbReference type="AlphaFoldDB" id="A0A7X4RTG1"/>
<comment type="caution">
    <text evidence="2">The sequence shown here is derived from an EMBL/GenBank/DDBJ whole genome shotgun (WGS) entry which is preliminary data.</text>
</comment>
<gene>
    <name evidence="2" type="ORF">F9817_03215</name>
</gene>
<name>A0A7X4RTG1_9VIBR</name>